<dbReference type="EMBL" id="DXDX01000099">
    <property type="protein sequence ID" value="HIY21331.1"/>
    <property type="molecule type" value="Genomic_DNA"/>
</dbReference>
<evidence type="ECO:0000313" key="2">
    <source>
        <dbReference type="Proteomes" id="UP000823868"/>
    </source>
</evidence>
<accession>A0A9D2BXM6</accession>
<dbReference type="AlphaFoldDB" id="A0A9D2BXM6"/>
<evidence type="ECO:0000313" key="1">
    <source>
        <dbReference type="EMBL" id="HIY21331.1"/>
    </source>
</evidence>
<comment type="caution">
    <text evidence="1">The sequence shown here is derived from an EMBL/GenBank/DDBJ whole genome shotgun (WGS) entry which is preliminary data.</text>
</comment>
<reference evidence="1" key="2">
    <citation type="submission" date="2021-04" db="EMBL/GenBank/DDBJ databases">
        <authorList>
            <person name="Gilroy R."/>
        </authorList>
    </citation>
    <scope>NUCLEOTIDE SEQUENCE</scope>
    <source>
        <strain evidence="1">ChiBcec16_6824</strain>
    </source>
</reference>
<organism evidence="1 2">
    <name type="scientific">Candidatus Flavonifractor merdigallinarum</name>
    <dbReference type="NCBI Taxonomy" id="2838589"/>
    <lineage>
        <taxon>Bacteria</taxon>
        <taxon>Bacillati</taxon>
        <taxon>Bacillota</taxon>
        <taxon>Clostridia</taxon>
        <taxon>Eubacteriales</taxon>
        <taxon>Oscillospiraceae</taxon>
        <taxon>Flavonifractor</taxon>
    </lineage>
</organism>
<proteinExistence type="predicted"/>
<reference evidence="1" key="1">
    <citation type="journal article" date="2021" name="PeerJ">
        <title>Extensive microbial diversity within the chicken gut microbiome revealed by metagenomics and culture.</title>
        <authorList>
            <person name="Gilroy R."/>
            <person name="Ravi A."/>
            <person name="Getino M."/>
            <person name="Pursley I."/>
            <person name="Horton D.L."/>
            <person name="Alikhan N.F."/>
            <person name="Baker D."/>
            <person name="Gharbi K."/>
            <person name="Hall N."/>
            <person name="Watson M."/>
            <person name="Adriaenssens E.M."/>
            <person name="Foster-Nyarko E."/>
            <person name="Jarju S."/>
            <person name="Secka A."/>
            <person name="Antonio M."/>
            <person name="Oren A."/>
            <person name="Chaudhuri R.R."/>
            <person name="La Ragione R."/>
            <person name="Hildebrand F."/>
            <person name="Pallen M.J."/>
        </authorList>
    </citation>
    <scope>NUCLEOTIDE SEQUENCE</scope>
    <source>
        <strain evidence="1">ChiBcec16_6824</strain>
    </source>
</reference>
<dbReference type="Proteomes" id="UP000823868">
    <property type="component" value="Unassembled WGS sequence"/>
</dbReference>
<feature type="non-terminal residue" evidence="1">
    <location>
        <position position="1"/>
    </location>
</feature>
<sequence length="73" mass="7825">GAKQGAAHEAGQSDIVFHHGGFFLSAIYLFAFVAGDHHHDHADHGTPGPEAMLFHSNFLLSGNKLVPSHIKIL</sequence>
<gene>
    <name evidence="1" type="ORF">H9841_05450</name>
</gene>
<protein>
    <submittedName>
        <fullName evidence="1">Uncharacterized protein</fullName>
    </submittedName>
</protein>
<name>A0A9D2BXM6_9FIRM</name>